<dbReference type="GeneID" id="7330255"/>
<gene>
    <name evidence="10" type="ordered locus">CCNA_00209</name>
</gene>
<accession>A0A0H3C413</accession>
<evidence type="ECO:0000313" key="10">
    <source>
        <dbReference type="EMBL" id="ACL93676.1"/>
    </source>
</evidence>
<dbReference type="KEGG" id="ccs:CCNA_00209"/>
<keyword evidence="5 8" id="KW-0812">Transmembrane</keyword>
<keyword evidence="11" id="KW-1185">Reference proteome</keyword>
<comment type="subcellular location">
    <subcellularLocation>
        <location evidence="1">Cell membrane</location>
        <topology evidence="1">Multi-pass membrane protein</topology>
    </subcellularLocation>
</comment>
<dbReference type="PhylomeDB" id="A0A0H3C413"/>
<organism evidence="10 11">
    <name type="scientific">Caulobacter vibrioides (strain NA1000 / CB15N)</name>
    <name type="common">Caulobacter crescentus</name>
    <dbReference type="NCBI Taxonomy" id="565050"/>
    <lineage>
        <taxon>Bacteria</taxon>
        <taxon>Pseudomonadati</taxon>
        <taxon>Pseudomonadota</taxon>
        <taxon>Alphaproteobacteria</taxon>
        <taxon>Caulobacterales</taxon>
        <taxon>Caulobacteraceae</taxon>
        <taxon>Caulobacter</taxon>
    </lineage>
</organism>
<dbReference type="GO" id="GO:0005886">
    <property type="term" value="C:plasma membrane"/>
    <property type="evidence" value="ECO:0007669"/>
    <property type="project" value="UniProtKB-SubCell"/>
</dbReference>
<keyword evidence="4 10" id="KW-0808">Transferase</keyword>
<dbReference type="OrthoDB" id="9811222at2"/>
<feature type="transmembrane region" description="Helical" evidence="8">
    <location>
        <begin position="106"/>
        <end position="125"/>
    </location>
</feature>
<feature type="transmembrane region" description="Helical" evidence="8">
    <location>
        <begin position="261"/>
        <end position="278"/>
    </location>
</feature>
<dbReference type="Pfam" id="PF13231">
    <property type="entry name" value="PMT_2"/>
    <property type="match status" value="1"/>
</dbReference>
<dbReference type="HOGENOM" id="CLU_016165_3_0_5"/>
<evidence type="ECO:0000256" key="3">
    <source>
        <dbReference type="ARBA" id="ARBA00022676"/>
    </source>
</evidence>
<dbReference type="EC" id="2.4.1.-" evidence="10"/>
<protein>
    <submittedName>
        <fullName evidence="10">Undecaprenyl-phosphomannose:protein mannosyltransferase</fullName>
        <ecNumber evidence="10">2.4.1.-</ecNumber>
    </submittedName>
</protein>
<evidence type="ECO:0000256" key="2">
    <source>
        <dbReference type="ARBA" id="ARBA00022475"/>
    </source>
</evidence>
<dbReference type="GO" id="GO:0016763">
    <property type="term" value="F:pentosyltransferase activity"/>
    <property type="evidence" value="ECO:0007669"/>
    <property type="project" value="TreeGrafter"/>
</dbReference>
<dbReference type="GO" id="GO:0009103">
    <property type="term" value="P:lipopolysaccharide biosynthetic process"/>
    <property type="evidence" value="ECO:0007669"/>
    <property type="project" value="UniProtKB-ARBA"/>
</dbReference>
<name>A0A0H3C413_CAUVN</name>
<feature type="transmembrane region" description="Helical" evidence="8">
    <location>
        <begin position="316"/>
        <end position="334"/>
    </location>
</feature>
<evidence type="ECO:0000256" key="8">
    <source>
        <dbReference type="SAM" id="Phobius"/>
    </source>
</evidence>
<keyword evidence="6 8" id="KW-1133">Transmembrane helix</keyword>
<evidence type="ECO:0000256" key="1">
    <source>
        <dbReference type="ARBA" id="ARBA00004651"/>
    </source>
</evidence>
<feature type="transmembrane region" description="Helical" evidence="8">
    <location>
        <begin position="162"/>
        <end position="185"/>
    </location>
</feature>
<dbReference type="PANTHER" id="PTHR33908:SF11">
    <property type="entry name" value="MEMBRANE PROTEIN"/>
    <property type="match status" value="1"/>
</dbReference>
<dbReference type="EMBL" id="CP001340">
    <property type="protein sequence ID" value="ACL93676.1"/>
    <property type="molecule type" value="Genomic_DNA"/>
</dbReference>
<evidence type="ECO:0000256" key="6">
    <source>
        <dbReference type="ARBA" id="ARBA00022989"/>
    </source>
</evidence>
<dbReference type="InterPro" id="IPR038731">
    <property type="entry name" value="RgtA/B/C-like"/>
</dbReference>
<evidence type="ECO:0000256" key="5">
    <source>
        <dbReference type="ARBA" id="ARBA00022692"/>
    </source>
</evidence>
<evidence type="ECO:0000256" key="4">
    <source>
        <dbReference type="ARBA" id="ARBA00022679"/>
    </source>
</evidence>
<dbReference type="PATRIC" id="fig|565050.3.peg.207"/>
<reference evidence="10 11" key="1">
    <citation type="journal article" date="2010" name="J. Bacteriol.">
        <title>The genetic basis of laboratory adaptation in Caulobacter crescentus.</title>
        <authorList>
            <person name="Marks M.E."/>
            <person name="Castro-Rojas C.M."/>
            <person name="Teiling C."/>
            <person name="Du L."/>
            <person name="Kapatral V."/>
            <person name="Walunas T.L."/>
            <person name="Crosson S."/>
        </authorList>
    </citation>
    <scope>NUCLEOTIDE SEQUENCE [LARGE SCALE GENOMIC DNA]</scope>
    <source>
        <strain evidence="11">NA1000 / CB15N</strain>
    </source>
</reference>
<dbReference type="InterPro" id="IPR050297">
    <property type="entry name" value="LipidA_mod_glycosyltrf_83"/>
</dbReference>
<sequence length="524" mass="57208">MQTAPDASSPPIENRAWRLTLLMIGGLTIVRLAALFLTPLELYPDEAQYWLWSRELAFGYFSKPPMIAWLIWATTQIGDTEAWVRLSAPFLHGATALVIHRIARRLYGGWAGLAAAAIYSLMPGVVLSSGLIATDAPLLFFLSLTVWAYVSLPDASARRRYALAAGMGAALGLAFLSKYAAVYALGSVALHFAISSEARRRWSPALVGLFIVAFALVLAPNLLWNAANQFSTVKHTAANANWNAHQLFNVRELIEFVGSQFGVFGPVPFAVLIGGAIWLGVKRKLQSPDLLLLCFALPPLIVVAGEAFVSRANANWAGAAFVSGSVIVAGWLLRWNARRWLIGGLVLQAAFAAFFVACMVNPKVADAAGLSNGFKRVRGWDQTVEAVIARVREEQALRGPLSAVAMDDRFVYNAAAYYGRDYFGQPGAPPLRMWVHEAYPQNQAETETPLDADYGRRALIVSLEGGYRPEIEQDFKAVSGLQIARVRLDKTRSRRVDLFIAEGFAPLPRDPITGLPPKPKTAAR</sequence>
<dbReference type="RefSeq" id="WP_010918098.1">
    <property type="nucleotide sequence ID" value="NC_011916.1"/>
</dbReference>
<dbReference type="RefSeq" id="YP_002515584.1">
    <property type="nucleotide sequence ID" value="NC_011916.1"/>
</dbReference>
<feature type="transmembrane region" description="Helical" evidence="8">
    <location>
        <begin position="205"/>
        <end position="224"/>
    </location>
</feature>
<dbReference type="Proteomes" id="UP000001364">
    <property type="component" value="Chromosome"/>
</dbReference>
<keyword evidence="3 10" id="KW-0328">Glycosyltransferase</keyword>
<evidence type="ECO:0000313" key="11">
    <source>
        <dbReference type="Proteomes" id="UP000001364"/>
    </source>
</evidence>
<keyword evidence="7 8" id="KW-0472">Membrane</keyword>
<proteinExistence type="predicted"/>
<feature type="transmembrane region" description="Helical" evidence="8">
    <location>
        <begin position="21"/>
        <end position="40"/>
    </location>
</feature>
<feature type="domain" description="Glycosyltransferase RgtA/B/C/D-like" evidence="9">
    <location>
        <begin position="62"/>
        <end position="224"/>
    </location>
</feature>
<feature type="transmembrane region" description="Helical" evidence="8">
    <location>
        <begin position="290"/>
        <end position="309"/>
    </location>
</feature>
<dbReference type="PANTHER" id="PTHR33908">
    <property type="entry name" value="MANNOSYLTRANSFERASE YKCB-RELATED"/>
    <property type="match status" value="1"/>
</dbReference>
<evidence type="ECO:0000256" key="7">
    <source>
        <dbReference type="ARBA" id="ARBA00023136"/>
    </source>
</evidence>
<keyword evidence="2" id="KW-1003">Cell membrane</keyword>
<feature type="transmembrane region" description="Helical" evidence="8">
    <location>
        <begin position="340"/>
        <end position="360"/>
    </location>
</feature>
<evidence type="ECO:0000259" key="9">
    <source>
        <dbReference type="Pfam" id="PF13231"/>
    </source>
</evidence>
<feature type="transmembrane region" description="Helical" evidence="8">
    <location>
        <begin position="131"/>
        <end position="150"/>
    </location>
</feature>
<dbReference type="AlphaFoldDB" id="A0A0H3C413"/>